<feature type="domain" description="DNA-binding transcriptional repressor CapW C-terminal dimerisation" evidence="2">
    <location>
        <begin position="218"/>
        <end position="283"/>
    </location>
</feature>
<evidence type="ECO:0000259" key="3">
    <source>
        <dbReference type="Pfam" id="PF26109"/>
    </source>
</evidence>
<proteinExistence type="predicted"/>
<dbReference type="InterPro" id="IPR016634">
    <property type="entry name" value="CapW-like"/>
</dbReference>
<evidence type="ECO:0000313" key="5">
    <source>
        <dbReference type="Proteomes" id="UP000048984"/>
    </source>
</evidence>
<reference evidence="4 5" key="2">
    <citation type="submission" date="2015-10" db="EMBL/GenBank/DDBJ databases">
        <title>Draft Genome Sequence of Prosthecomicrobium hirschii ATCC 27832.</title>
        <authorList>
            <person name="Daniel J."/>
            <person name="Givan S.A."/>
            <person name="Brun Y.V."/>
            <person name="Brown P.J."/>
        </authorList>
    </citation>
    <scope>NUCLEOTIDE SEQUENCE [LARGE SCALE GENOMIC DNA]</scope>
    <source>
        <strain evidence="4 5">16</strain>
    </source>
</reference>
<dbReference type="InterPro" id="IPR059020">
    <property type="entry name" value="CapW_CTD"/>
</dbReference>
<reference evidence="4 5" key="1">
    <citation type="submission" date="2015-09" db="EMBL/GenBank/DDBJ databases">
        <authorList>
            <person name="Jackson K.R."/>
            <person name="Lunt B.L."/>
            <person name="Fisher J.N.B."/>
            <person name="Gardner A.V."/>
            <person name="Bailey M.E."/>
            <person name="Deus L.M."/>
            <person name="Earl A.S."/>
            <person name="Gibby P.D."/>
            <person name="Hartmann K.A."/>
            <person name="Liu J.E."/>
            <person name="Manci A.M."/>
            <person name="Nielsen D.A."/>
            <person name="Solomon M.B."/>
            <person name="Breakwell D.P."/>
            <person name="Burnett S.H."/>
            <person name="Grose J.H."/>
        </authorList>
    </citation>
    <scope>NUCLEOTIDE SEQUENCE [LARGE SCALE GENOMIC DNA]</scope>
    <source>
        <strain evidence="4 5">16</strain>
    </source>
</reference>
<feature type="domain" description="WYL" evidence="1">
    <location>
        <begin position="133"/>
        <end position="199"/>
    </location>
</feature>
<dbReference type="Pfam" id="PF13280">
    <property type="entry name" value="WYL"/>
    <property type="match status" value="1"/>
</dbReference>
<dbReference type="RefSeq" id="WP_054360850.1">
    <property type="nucleotide sequence ID" value="NZ_LJYW01000001.1"/>
</dbReference>
<dbReference type="EMBL" id="LJYW01000001">
    <property type="protein sequence ID" value="KPL54684.1"/>
    <property type="molecule type" value="Genomic_DNA"/>
</dbReference>
<dbReference type="AlphaFoldDB" id="A0A0P6W6A6"/>
<comment type="caution">
    <text evidence="4">The sequence shown here is derived from an EMBL/GenBank/DDBJ whole genome shotgun (WGS) entry which is preliminary data.</text>
</comment>
<protein>
    <submittedName>
        <fullName evidence="4">Uncharacterized protein</fullName>
    </submittedName>
</protein>
<evidence type="ECO:0000259" key="1">
    <source>
        <dbReference type="Pfam" id="PF13280"/>
    </source>
</evidence>
<dbReference type="InterPro" id="IPR026881">
    <property type="entry name" value="WYL_dom"/>
</dbReference>
<dbReference type="Proteomes" id="UP000048984">
    <property type="component" value="Unassembled WGS sequence"/>
</dbReference>
<dbReference type="InterPro" id="IPR059019">
    <property type="entry name" value="WHD_CapW"/>
</dbReference>
<gene>
    <name evidence="4" type="ORF">ABB55_22680</name>
</gene>
<name>A0A0P6W6A6_9HYPH</name>
<dbReference type="STRING" id="665126.ABB55_22680"/>
<dbReference type="PIRSF" id="PIRSF015558">
    <property type="entry name" value="Txn_reg_DeoR_prd"/>
    <property type="match status" value="1"/>
</dbReference>
<evidence type="ECO:0000313" key="4">
    <source>
        <dbReference type="EMBL" id="KPL54684.1"/>
    </source>
</evidence>
<sequence length="294" mass="32444">MHEGGEDIHSGDRAGLRWSVERRLDFVERRLVWEGRINRSDLVERFGVSPNQATADLKRFEAARPGALVYDTRARTYRAGPGLRPADAADTGDLLREFRLIAEGVMPASDGTLAAGPPLAVAEAPLRRVEPATLAAVVTAIRDGRELAAVYRSFTTPEPRRRRLEPHALVFDGFRWHARARDIGTDRFKDFVLGRLSEAALGARATGDPSRDLDWHQTVDLVIAPHPDLAPHQRAAVEADYGMTDGRRVLTCRRAVEYYVRLRLGLVPGHEGLKATDQHIVLVSSTARPGEGGN</sequence>
<dbReference type="PROSITE" id="PS52050">
    <property type="entry name" value="WYL"/>
    <property type="match status" value="1"/>
</dbReference>
<keyword evidence="5" id="KW-1185">Reference proteome</keyword>
<organism evidence="4 5">
    <name type="scientific">Prosthecodimorpha hirschii</name>
    <dbReference type="NCBI Taxonomy" id="665126"/>
    <lineage>
        <taxon>Bacteria</taxon>
        <taxon>Pseudomonadati</taxon>
        <taxon>Pseudomonadota</taxon>
        <taxon>Alphaproteobacteria</taxon>
        <taxon>Hyphomicrobiales</taxon>
        <taxon>Ancalomicrobiaceae</taxon>
        <taxon>Prosthecodimorpha</taxon>
    </lineage>
</organism>
<feature type="domain" description="DNA-binding transcriptional repressor CapW winged helix-turn-helix" evidence="3">
    <location>
        <begin position="20"/>
        <end position="85"/>
    </location>
</feature>
<evidence type="ECO:0000259" key="2">
    <source>
        <dbReference type="Pfam" id="PF26107"/>
    </source>
</evidence>
<dbReference type="Pfam" id="PF26109">
    <property type="entry name" value="WHD_BrxR"/>
    <property type="match status" value="1"/>
</dbReference>
<accession>A0A0P6W6A6</accession>
<dbReference type="Pfam" id="PF26107">
    <property type="entry name" value="BrxR_CTD"/>
    <property type="match status" value="1"/>
</dbReference>